<evidence type="ECO:0000256" key="1">
    <source>
        <dbReference type="SAM" id="Phobius"/>
    </source>
</evidence>
<evidence type="ECO:0000313" key="4">
    <source>
        <dbReference type="Proteomes" id="UP001642540"/>
    </source>
</evidence>
<evidence type="ECO:0000313" key="3">
    <source>
        <dbReference type="EMBL" id="CAL8099378.1"/>
    </source>
</evidence>
<proteinExistence type="predicted"/>
<dbReference type="InterPro" id="IPR009721">
    <property type="entry name" value="O-acyltransferase_WSD1_C"/>
</dbReference>
<keyword evidence="1" id="KW-1133">Transmembrane helix</keyword>
<protein>
    <recommendedName>
        <fullName evidence="2">O-acyltransferase WSD1 C-terminal domain-containing protein</fullName>
    </recommendedName>
</protein>
<keyword evidence="4" id="KW-1185">Reference proteome</keyword>
<reference evidence="3 4" key="1">
    <citation type="submission" date="2024-08" db="EMBL/GenBank/DDBJ databases">
        <authorList>
            <person name="Cucini C."/>
            <person name="Frati F."/>
        </authorList>
    </citation>
    <scope>NUCLEOTIDE SEQUENCE [LARGE SCALE GENOMIC DNA]</scope>
</reference>
<keyword evidence="1" id="KW-0472">Membrane</keyword>
<dbReference type="Pfam" id="PF06974">
    <property type="entry name" value="WS_DGAT_C"/>
    <property type="match status" value="1"/>
</dbReference>
<feature type="domain" description="O-acyltransferase WSD1 C-terminal" evidence="2">
    <location>
        <begin position="336"/>
        <end position="480"/>
    </location>
</feature>
<organism evidence="3 4">
    <name type="scientific">Orchesella dallaii</name>
    <dbReference type="NCBI Taxonomy" id="48710"/>
    <lineage>
        <taxon>Eukaryota</taxon>
        <taxon>Metazoa</taxon>
        <taxon>Ecdysozoa</taxon>
        <taxon>Arthropoda</taxon>
        <taxon>Hexapoda</taxon>
        <taxon>Collembola</taxon>
        <taxon>Entomobryomorpha</taxon>
        <taxon>Entomobryoidea</taxon>
        <taxon>Orchesellidae</taxon>
        <taxon>Orchesellinae</taxon>
        <taxon>Orchesella</taxon>
    </lineage>
</organism>
<name>A0ABP1QGY0_9HEXA</name>
<accession>A0ABP1QGY0</accession>
<dbReference type="PANTHER" id="PTHR31650:SF1">
    <property type="entry name" value="WAX ESTER SYNTHASE_DIACYLGLYCEROL ACYLTRANSFERASE 4-RELATED"/>
    <property type="match status" value="1"/>
</dbReference>
<dbReference type="PANTHER" id="PTHR31650">
    <property type="entry name" value="O-ACYLTRANSFERASE (WSD1-LIKE) FAMILY PROTEIN"/>
    <property type="match status" value="1"/>
</dbReference>
<evidence type="ECO:0000259" key="2">
    <source>
        <dbReference type="Pfam" id="PF06974"/>
    </source>
</evidence>
<dbReference type="Proteomes" id="UP001642540">
    <property type="component" value="Unassembled WGS sequence"/>
</dbReference>
<keyword evidence="1" id="KW-0812">Transmembrane</keyword>
<dbReference type="EMBL" id="CAXLJM020000031">
    <property type="protein sequence ID" value="CAL8099378.1"/>
    <property type="molecule type" value="Genomic_DNA"/>
</dbReference>
<gene>
    <name evidence="3" type="ORF">ODALV1_LOCUS10223</name>
</gene>
<sequence>MTYCEKPLFVVYGILLWILFAPLWFPMLIVFSSWKIVAILLAKCLYPELIPISFNDAYFALYACDQQPLMSVGATLRLKGRVEMERFMRKFHECFLSQDSENRYKNLYCYFVIYCNFVFKKPVTKLLLENHFIEKTLPRGMEPEDYLGKWIVTDTYHHKPEGQPCWQVIILRRGPEYDREETFVSIKMHHGMIDGYSFVHMIDKLTGGKSPYIVTSPENETIFTKIKHVLQGPALAVNVLMRNVRTDVVARQGNPFETKWSMSFSSLNLDIVKRIRRKTNAKFATIMMTAATGALKRLYMEDRQHLFDSLPEQVWIESPLGIPKHPAMTKGGKFCNHFTAGVFATPLRTEDRLYRLQSLEKDFHAYHERSGLQLMAWLLFGFYWLQPVFMRRHYTNYVSFIYRFTVLYSGLMTSPTKVSLLGHPVDNIYFLQATASAFPYVSLFLMCSTYDGKLDLSCYASQELVKNREELERLIQVHLKAELEQMYKDYCQKDEGKVVVDMDACIPRYDTRL</sequence>
<comment type="caution">
    <text evidence="3">The sequence shown here is derived from an EMBL/GenBank/DDBJ whole genome shotgun (WGS) entry which is preliminary data.</text>
</comment>
<dbReference type="InterPro" id="IPR045034">
    <property type="entry name" value="O-acyltransferase_WSD1-like"/>
</dbReference>
<feature type="transmembrane region" description="Helical" evidence="1">
    <location>
        <begin position="12"/>
        <end position="31"/>
    </location>
</feature>